<evidence type="ECO:0008006" key="16">
    <source>
        <dbReference type="Google" id="ProtNLM"/>
    </source>
</evidence>
<feature type="transmembrane region" description="Helical" evidence="13">
    <location>
        <begin position="302"/>
        <end position="324"/>
    </location>
</feature>
<keyword evidence="8 10" id="KW-0472">Membrane</keyword>
<name>A0A292PWZ7_9PEZI</name>
<feature type="repeat" description="Solcar" evidence="10">
    <location>
        <begin position="6"/>
        <end position="91"/>
    </location>
</feature>
<feature type="region of interest" description="Disordered" evidence="12">
    <location>
        <begin position="153"/>
        <end position="176"/>
    </location>
</feature>
<feature type="repeat" description="Solcar" evidence="10">
    <location>
        <begin position="117"/>
        <end position="223"/>
    </location>
</feature>
<reference evidence="14" key="1">
    <citation type="submission" date="2015-10" db="EMBL/GenBank/DDBJ databases">
        <authorList>
            <person name="Regsiter A."/>
            <person name="william w."/>
        </authorList>
    </citation>
    <scope>NUCLEOTIDE SEQUENCE</scope>
    <source>
        <strain evidence="14">Montdore</strain>
    </source>
</reference>
<dbReference type="GO" id="GO:0015228">
    <property type="term" value="F:coenzyme A transmembrane transporter activity"/>
    <property type="evidence" value="ECO:0007669"/>
    <property type="project" value="TreeGrafter"/>
</dbReference>
<evidence type="ECO:0000256" key="11">
    <source>
        <dbReference type="RuleBase" id="RU000488"/>
    </source>
</evidence>
<dbReference type="GO" id="GO:0044610">
    <property type="term" value="F:FMN transmembrane transporter activity"/>
    <property type="evidence" value="ECO:0007669"/>
    <property type="project" value="TreeGrafter"/>
</dbReference>
<evidence type="ECO:0000256" key="10">
    <source>
        <dbReference type="PROSITE-ProRule" id="PRU00282"/>
    </source>
</evidence>
<evidence type="ECO:0000256" key="1">
    <source>
        <dbReference type="ARBA" id="ARBA00004585"/>
    </source>
</evidence>
<dbReference type="GO" id="GO:0005347">
    <property type="term" value="F:ATP transmembrane transporter activity"/>
    <property type="evidence" value="ECO:0007669"/>
    <property type="project" value="TreeGrafter"/>
</dbReference>
<comment type="similarity">
    <text evidence="2 11">Belongs to the mitochondrial carrier (TC 2.A.29) family.</text>
</comment>
<evidence type="ECO:0000313" key="14">
    <source>
        <dbReference type="EMBL" id="CUS11311.1"/>
    </source>
</evidence>
<evidence type="ECO:0000256" key="7">
    <source>
        <dbReference type="ARBA" id="ARBA00022989"/>
    </source>
</evidence>
<organism evidence="14 15">
    <name type="scientific">Tuber aestivum</name>
    <name type="common">summer truffle</name>
    <dbReference type="NCBI Taxonomy" id="59557"/>
    <lineage>
        <taxon>Eukaryota</taxon>
        <taxon>Fungi</taxon>
        <taxon>Dikarya</taxon>
        <taxon>Ascomycota</taxon>
        <taxon>Pezizomycotina</taxon>
        <taxon>Pezizomycetes</taxon>
        <taxon>Pezizales</taxon>
        <taxon>Tuberaceae</taxon>
        <taxon>Tuber</taxon>
    </lineage>
</organism>
<evidence type="ECO:0000256" key="12">
    <source>
        <dbReference type="SAM" id="MobiDB-lite"/>
    </source>
</evidence>
<evidence type="ECO:0000256" key="5">
    <source>
        <dbReference type="ARBA" id="ARBA00022737"/>
    </source>
</evidence>
<proteinExistence type="inferred from homology"/>
<comment type="subcellular location">
    <subcellularLocation>
        <location evidence="1">Peroxisome membrane</location>
        <topology evidence="1">Multi-pass membrane protein</topology>
    </subcellularLocation>
</comment>
<evidence type="ECO:0000256" key="3">
    <source>
        <dbReference type="ARBA" id="ARBA00022448"/>
    </source>
</evidence>
<feature type="compositionally biased region" description="Polar residues" evidence="12">
    <location>
        <begin position="157"/>
        <end position="170"/>
    </location>
</feature>
<feature type="transmembrane region" description="Helical" evidence="13">
    <location>
        <begin position="12"/>
        <end position="32"/>
    </location>
</feature>
<keyword evidence="15" id="KW-1185">Reference proteome</keyword>
<dbReference type="Pfam" id="PF00153">
    <property type="entry name" value="Mito_carr"/>
    <property type="match status" value="3"/>
</dbReference>
<dbReference type="PROSITE" id="PS50920">
    <property type="entry name" value="SOLCAR"/>
    <property type="match status" value="3"/>
</dbReference>
<evidence type="ECO:0000313" key="15">
    <source>
        <dbReference type="Proteomes" id="UP001412239"/>
    </source>
</evidence>
<protein>
    <recommendedName>
        <fullName evidence="16">Peroxisomal membrane protein PMP47B</fullName>
    </recommendedName>
</protein>
<keyword evidence="6" id="KW-0999">Mitochondrion inner membrane</keyword>
<keyword evidence="7 13" id="KW-1133">Transmembrane helix</keyword>
<dbReference type="GO" id="GO:0080122">
    <property type="term" value="F:AMP transmembrane transporter activity"/>
    <property type="evidence" value="ECO:0007669"/>
    <property type="project" value="TreeGrafter"/>
</dbReference>
<dbReference type="InterPro" id="IPR052217">
    <property type="entry name" value="Mito/Peroxisomal_Carrier"/>
</dbReference>
<keyword evidence="9" id="KW-0576">Peroxisome</keyword>
<feature type="transmembrane region" description="Helical" evidence="13">
    <location>
        <begin position="196"/>
        <end position="217"/>
    </location>
</feature>
<dbReference type="InterPro" id="IPR018108">
    <property type="entry name" value="MCP_transmembrane"/>
</dbReference>
<dbReference type="GO" id="GO:0005778">
    <property type="term" value="C:peroxisomal membrane"/>
    <property type="evidence" value="ECO:0007669"/>
    <property type="project" value="UniProtKB-SubCell"/>
</dbReference>
<sequence>MSSAQSDNVLHAIAGAGGGVLSMVLTYPLITLSTRSQVESKRAHSTVLDATRRIIQREGISGLYAGLNSAVFGISVTNFVYYYWYEWSRTAFEKAALRAGRSRAKLTTLEAMAAGALAGGSPSLSVTSAGSATVLITNPIWVVNTRMTARKRAAVPSSPSGNLPTLQDPTGQAPAKAPSTISTIRHLFREGGIGQFFAGVIPALVLVVNPILQYTIFEQLKNVLERRKKRSVTPQDAFFLGALGKLVATALTYPYITIKSRMHVAGKGEKKRSVFESLHNIVKEEGWTGLYGGIGPKLVQSVLTAAFLFAFKDALYVFTATALANRRAAAKLKAA</sequence>
<evidence type="ECO:0000256" key="4">
    <source>
        <dbReference type="ARBA" id="ARBA00022692"/>
    </source>
</evidence>
<dbReference type="FunFam" id="1.50.40.10:FF:000134">
    <property type="entry name" value="Peroxisomal membrane protein PMP47B"/>
    <property type="match status" value="1"/>
</dbReference>
<keyword evidence="3 11" id="KW-0813">Transport</keyword>
<keyword evidence="6" id="KW-0496">Mitochondrion</keyword>
<feature type="transmembrane region" description="Helical" evidence="13">
    <location>
        <begin position="237"/>
        <end position="256"/>
    </location>
</feature>
<dbReference type="InterPro" id="IPR023395">
    <property type="entry name" value="MCP_dom_sf"/>
</dbReference>
<dbReference type="PANTHER" id="PTHR45939">
    <property type="entry name" value="PEROXISOMAL MEMBRANE PROTEIN PMP34-RELATED"/>
    <property type="match status" value="1"/>
</dbReference>
<dbReference type="Gene3D" id="1.50.40.10">
    <property type="entry name" value="Mitochondrial carrier domain"/>
    <property type="match status" value="2"/>
</dbReference>
<evidence type="ECO:0000256" key="6">
    <source>
        <dbReference type="ARBA" id="ARBA00022792"/>
    </source>
</evidence>
<gene>
    <name evidence="14" type="ORF">GSTUAT00004588001</name>
</gene>
<dbReference type="GO" id="GO:0015230">
    <property type="term" value="F:FAD transmembrane transporter activity"/>
    <property type="evidence" value="ECO:0007669"/>
    <property type="project" value="TreeGrafter"/>
</dbReference>
<dbReference type="EMBL" id="LN891025">
    <property type="protein sequence ID" value="CUS11311.1"/>
    <property type="molecule type" value="Genomic_DNA"/>
</dbReference>
<dbReference type="GO" id="GO:0051724">
    <property type="term" value="F:NAD transmembrane transporter activity"/>
    <property type="evidence" value="ECO:0007669"/>
    <property type="project" value="TreeGrafter"/>
</dbReference>
<feature type="transmembrane region" description="Helical" evidence="13">
    <location>
        <begin position="62"/>
        <end position="84"/>
    </location>
</feature>
<evidence type="ECO:0000256" key="2">
    <source>
        <dbReference type="ARBA" id="ARBA00006375"/>
    </source>
</evidence>
<evidence type="ECO:0000256" key="9">
    <source>
        <dbReference type="ARBA" id="ARBA00023140"/>
    </source>
</evidence>
<dbReference type="PANTHER" id="PTHR45939:SF5">
    <property type="entry name" value="PEROXISOMAL MEMBRANE PROTEIN PMP34"/>
    <property type="match status" value="1"/>
</dbReference>
<dbReference type="Proteomes" id="UP001412239">
    <property type="component" value="Unassembled WGS sequence"/>
</dbReference>
<dbReference type="GO" id="GO:0015217">
    <property type="term" value="F:ADP transmembrane transporter activity"/>
    <property type="evidence" value="ECO:0007669"/>
    <property type="project" value="TreeGrafter"/>
</dbReference>
<dbReference type="AlphaFoldDB" id="A0A292PWZ7"/>
<dbReference type="SUPFAM" id="SSF103506">
    <property type="entry name" value="Mitochondrial carrier"/>
    <property type="match status" value="1"/>
</dbReference>
<evidence type="ECO:0000256" key="8">
    <source>
        <dbReference type="ARBA" id="ARBA00023136"/>
    </source>
</evidence>
<keyword evidence="5" id="KW-0677">Repeat</keyword>
<accession>A0A292PWZ7</accession>
<keyword evidence="4 10" id="KW-0812">Transmembrane</keyword>
<evidence type="ECO:0000256" key="13">
    <source>
        <dbReference type="SAM" id="Phobius"/>
    </source>
</evidence>
<feature type="repeat" description="Solcar" evidence="10">
    <location>
        <begin position="236"/>
        <end position="318"/>
    </location>
</feature>